<name>A0A9X4R2M6_9STAP</name>
<reference evidence="1" key="1">
    <citation type="submission" date="2022-05" db="EMBL/GenBank/DDBJ databases">
        <title>Comparative genomics of Staphylococcus equorum isolates.</title>
        <authorList>
            <person name="Luelf R.H."/>
        </authorList>
    </citation>
    <scope>NUCLEOTIDE SEQUENCE</scope>
    <source>
        <strain evidence="1">TMW 2.2343</strain>
    </source>
</reference>
<evidence type="ECO:0000313" key="2">
    <source>
        <dbReference type="Proteomes" id="UP001152302"/>
    </source>
</evidence>
<dbReference type="AlphaFoldDB" id="A0A9X4R2M6"/>
<comment type="caution">
    <text evidence="1">The sequence shown here is derived from an EMBL/GenBank/DDBJ whole genome shotgun (WGS) entry which is preliminary data.</text>
</comment>
<sequence length="52" mass="6135">MKIQIDARNRIMFIKKDIGILESEFSQTVRELQKESGYKIIIIPEDTRLNIV</sequence>
<dbReference type="EMBL" id="JAMBPX010000011">
    <property type="protein sequence ID" value="MDG0860385.1"/>
    <property type="molecule type" value="Genomic_DNA"/>
</dbReference>
<dbReference type="Proteomes" id="UP001152302">
    <property type="component" value="Unassembled WGS sequence"/>
</dbReference>
<proteinExistence type="predicted"/>
<gene>
    <name evidence="1" type="ORF">M4L21_13710</name>
</gene>
<accession>A0A9X4R2M6</accession>
<dbReference type="RefSeq" id="WP_277595904.1">
    <property type="nucleotide sequence ID" value="NZ_JAMBPX010000011.1"/>
</dbReference>
<protein>
    <submittedName>
        <fullName evidence="1">Uncharacterized protein</fullName>
    </submittedName>
</protein>
<evidence type="ECO:0000313" key="1">
    <source>
        <dbReference type="EMBL" id="MDG0860385.1"/>
    </source>
</evidence>
<organism evidence="1 2">
    <name type="scientific">Staphylococcus equorum</name>
    <dbReference type="NCBI Taxonomy" id="246432"/>
    <lineage>
        <taxon>Bacteria</taxon>
        <taxon>Bacillati</taxon>
        <taxon>Bacillota</taxon>
        <taxon>Bacilli</taxon>
        <taxon>Bacillales</taxon>
        <taxon>Staphylococcaceae</taxon>
        <taxon>Staphylococcus</taxon>
    </lineage>
</organism>